<dbReference type="EMBL" id="CAJNOO010000669">
    <property type="protein sequence ID" value="CAF1006787.1"/>
    <property type="molecule type" value="Genomic_DNA"/>
</dbReference>
<organism evidence="2 5">
    <name type="scientific">Rotaria sordida</name>
    <dbReference type="NCBI Taxonomy" id="392033"/>
    <lineage>
        <taxon>Eukaryota</taxon>
        <taxon>Metazoa</taxon>
        <taxon>Spiralia</taxon>
        <taxon>Gnathifera</taxon>
        <taxon>Rotifera</taxon>
        <taxon>Eurotatoria</taxon>
        <taxon>Bdelloidea</taxon>
        <taxon>Philodinida</taxon>
        <taxon>Philodinidae</taxon>
        <taxon>Rotaria</taxon>
    </lineage>
</organism>
<dbReference type="Proteomes" id="UP000663889">
    <property type="component" value="Unassembled WGS sequence"/>
</dbReference>
<evidence type="ECO:0000313" key="2">
    <source>
        <dbReference type="EMBL" id="CAF1006787.1"/>
    </source>
</evidence>
<proteinExistence type="predicted"/>
<evidence type="ECO:0000313" key="4">
    <source>
        <dbReference type="EMBL" id="CAF3619689.1"/>
    </source>
</evidence>
<evidence type="ECO:0000313" key="5">
    <source>
        <dbReference type="Proteomes" id="UP000663882"/>
    </source>
</evidence>
<dbReference type="EMBL" id="CAJOBE010000313">
    <property type="protein sequence ID" value="CAF3619689.1"/>
    <property type="molecule type" value="Genomic_DNA"/>
</dbReference>
<name>A0A814HB71_9BILA</name>
<keyword evidence="1" id="KW-0732">Signal</keyword>
<protein>
    <submittedName>
        <fullName evidence="2">Uncharacterized protein</fullName>
    </submittedName>
</protein>
<comment type="caution">
    <text evidence="2">The sequence shown here is derived from an EMBL/GenBank/DDBJ whole genome shotgun (WGS) entry which is preliminary data.</text>
</comment>
<dbReference type="Proteomes" id="UP000663882">
    <property type="component" value="Unassembled WGS sequence"/>
</dbReference>
<dbReference type="Proteomes" id="UP000663874">
    <property type="component" value="Unassembled WGS sequence"/>
</dbReference>
<evidence type="ECO:0000256" key="1">
    <source>
        <dbReference type="SAM" id="SignalP"/>
    </source>
</evidence>
<dbReference type="EMBL" id="CAJNOU010000684">
    <property type="protein sequence ID" value="CAF1064759.1"/>
    <property type="molecule type" value="Genomic_DNA"/>
</dbReference>
<gene>
    <name evidence="4" type="ORF">FNK824_LOCUS4342</name>
    <name evidence="2" type="ORF">RFH988_LOCUS14459</name>
    <name evidence="3" type="ORF">SEV965_LOCUS14035</name>
</gene>
<sequence length="290" mass="34397">MHLTICFLTFLNFGFHLASSDLYGSYTLLYDPLKSSEWSDDLALAYVRTVQLLNYDYHVFQYRPYPCQYFYTSKIEINYNNQTINACIYNTTTSDYEYSFQLHLDFHHIESYILRNIAIQCKYINCSLSLLNVKSIRIDWNKYGRDINFNCSFNTIQQYNIYNAPHILTEWITLRCKSLTACTRSKYNLEQALSSNIQLIYSSTYELEKPYCSLEKNLIYIIETNFSQTNRLLEQLIDLIQRGFGRPNEREQVHMKEYIEHKWIHNHTNTTIDTTAISGEVQGTFKDTKK</sequence>
<accession>A0A814HB71</accession>
<feature type="signal peptide" evidence="1">
    <location>
        <begin position="1"/>
        <end position="20"/>
    </location>
</feature>
<dbReference type="OrthoDB" id="9974238at2759"/>
<dbReference type="AlphaFoldDB" id="A0A814HB71"/>
<evidence type="ECO:0000313" key="3">
    <source>
        <dbReference type="EMBL" id="CAF1064759.1"/>
    </source>
</evidence>
<feature type="chain" id="PRO_5036224618" evidence="1">
    <location>
        <begin position="21"/>
        <end position="290"/>
    </location>
</feature>
<reference evidence="2" key="1">
    <citation type="submission" date="2021-02" db="EMBL/GenBank/DDBJ databases">
        <authorList>
            <person name="Nowell W R."/>
        </authorList>
    </citation>
    <scope>NUCLEOTIDE SEQUENCE</scope>
</reference>